<dbReference type="Proteomes" id="UP000198741">
    <property type="component" value="Chromosome I"/>
</dbReference>
<evidence type="ECO:0000313" key="4">
    <source>
        <dbReference type="Proteomes" id="UP000198741"/>
    </source>
</evidence>
<dbReference type="AlphaFoldDB" id="A0A1H0R9X4"/>
<sequence length="270" mass="28667">MEHLTGPNSGIARPPLGDFASYPSLVGQVVFVSGGASGLGAEFVEQFARQGSVVAFADVDDAAAVALADRLEQLGLRRPLYRHADVRMASAYQEVLADIAAVIGPISVLVNNAANDERHDSTVIDPSKWSDLLAVNLSHHLFAIQAVAPGMREIGVGSIINLGSVAAHAPFTGMPAYIAAKAAVEGLTRTLARELGPARIRVNCVIPGWVMTVRQLRERVTEQTERILDESQCLPGRLIPADVARLVLWLGAADSGMCTGQNWVVDAGWS</sequence>
<dbReference type="PRINTS" id="PR00080">
    <property type="entry name" value="SDRFAMILY"/>
</dbReference>
<evidence type="ECO:0000256" key="1">
    <source>
        <dbReference type="ARBA" id="ARBA00006484"/>
    </source>
</evidence>
<keyword evidence="4" id="KW-1185">Reference proteome</keyword>
<dbReference type="Gene3D" id="3.40.50.720">
    <property type="entry name" value="NAD(P)-binding Rossmann-like Domain"/>
    <property type="match status" value="1"/>
</dbReference>
<dbReference type="PANTHER" id="PTHR24321:SF8">
    <property type="entry name" value="ESTRADIOL 17-BETA-DEHYDROGENASE 8-RELATED"/>
    <property type="match status" value="1"/>
</dbReference>
<proteinExistence type="inferred from homology"/>
<dbReference type="PANTHER" id="PTHR24321">
    <property type="entry name" value="DEHYDROGENASES, SHORT CHAIN"/>
    <property type="match status" value="1"/>
</dbReference>
<protein>
    <submittedName>
        <fullName evidence="3">NAD(P)-dependent dehydrogenase, short-chain alcohol dehydrogenase family</fullName>
    </submittedName>
</protein>
<keyword evidence="2" id="KW-0560">Oxidoreductase</keyword>
<dbReference type="InterPro" id="IPR002347">
    <property type="entry name" value="SDR_fam"/>
</dbReference>
<evidence type="ECO:0000313" key="3">
    <source>
        <dbReference type="EMBL" id="SDP25738.1"/>
    </source>
</evidence>
<accession>A0A1H0R9X4</accession>
<dbReference type="PRINTS" id="PR00081">
    <property type="entry name" value="GDHRDH"/>
</dbReference>
<dbReference type="Pfam" id="PF13561">
    <property type="entry name" value="adh_short_C2"/>
    <property type="match status" value="1"/>
</dbReference>
<name>A0A1H0R9X4_9ACTN</name>
<organism evidence="3 4">
    <name type="scientific">Nakamurella panacisegetis</name>
    <dbReference type="NCBI Taxonomy" id="1090615"/>
    <lineage>
        <taxon>Bacteria</taxon>
        <taxon>Bacillati</taxon>
        <taxon>Actinomycetota</taxon>
        <taxon>Actinomycetes</taxon>
        <taxon>Nakamurellales</taxon>
        <taxon>Nakamurellaceae</taxon>
        <taxon>Nakamurella</taxon>
    </lineage>
</organism>
<dbReference type="FunFam" id="3.40.50.720:FF:000084">
    <property type="entry name" value="Short-chain dehydrogenase reductase"/>
    <property type="match status" value="1"/>
</dbReference>
<dbReference type="GO" id="GO:0016491">
    <property type="term" value="F:oxidoreductase activity"/>
    <property type="evidence" value="ECO:0007669"/>
    <property type="project" value="UniProtKB-KW"/>
</dbReference>
<reference evidence="3 4" key="1">
    <citation type="submission" date="2016-10" db="EMBL/GenBank/DDBJ databases">
        <authorList>
            <person name="de Groot N.N."/>
        </authorList>
    </citation>
    <scope>NUCLEOTIDE SEQUENCE [LARGE SCALE GENOMIC DNA]</scope>
    <source>
        <strain evidence="4">P4-7,KCTC 19426,CECT 7604</strain>
    </source>
</reference>
<dbReference type="InterPro" id="IPR036291">
    <property type="entry name" value="NAD(P)-bd_dom_sf"/>
</dbReference>
<dbReference type="EMBL" id="LT629710">
    <property type="protein sequence ID" value="SDP25738.1"/>
    <property type="molecule type" value="Genomic_DNA"/>
</dbReference>
<dbReference type="SUPFAM" id="SSF51735">
    <property type="entry name" value="NAD(P)-binding Rossmann-fold domains"/>
    <property type="match status" value="1"/>
</dbReference>
<gene>
    <name evidence="3" type="ORF">SAMN04515671_3444</name>
</gene>
<dbReference type="STRING" id="1090615.SAMN04515671_3444"/>
<dbReference type="RefSeq" id="WP_197676231.1">
    <property type="nucleotide sequence ID" value="NZ_LT629710.1"/>
</dbReference>
<dbReference type="CDD" id="cd05233">
    <property type="entry name" value="SDR_c"/>
    <property type="match status" value="1"/>
</dbReference>
<comment type="similarity">
    <text evidence="1">Belongs to the short-chain dehydrogenases/reductases (SDR) family.</text>
</comment>
<evidence type="ECO:0000256" key="2">
    <source>
        <dbReference type="ARBA" id="ARBA00023002"/>
    </source>
</evidence>